<gene>
    <name evidence="2" type="ORF">CDL15_Pgr008790</name>
</gene>
<evidence type="ECO:0008006" key="4">
    <source>
        <dbReference type="Google" id="ProtNLM"/>
    </source>
</evidence>
<feature type="region of interest" description="Disordered" evidence="1">
    <location>
        <begin position="167"/>
        <end position="232"/>
    </location>
</feature>
<accession>A0A218VYV5</accession>
<feature type="region of interest" description="Disordered" evidence="1">
    <location>
        <begin position="64"/>
        <end position="94"/>
    </location>
</feature>
<evidence type="ECO:0000313" key="3">
    <source>
        <dbReference type="Proteomes" id="UP000197138"/>
    </source>
</evidence>
<evidence type="ECO:0000256" key="1">
    <source>
        <dbReference type="SAM" id="MobiDB-lite"/>
    </source>
</evidence>
<reference evidence="3" key="1">
    <citation type="journal article" date="2017" name="Plant J.">
        <title>The pomegranate (Punica granatum L.) genome and the genomics of punicalagin biosynthesis.</title>
        <authorList>
            <person name="Qin G."/>
            <person name="Xu C."/>
            <person name="Ming R."/>
            <person name="Tang H."/>
            <person name="Guyot R."/>
            <person name="Kramer E.M."/>
            <person name="Hu Y."/>
            <person name="Yi X."/>
            <person name="Qi Y."/>
            <person name="Xu X."/>
            <person name="Gao Z."/>
            <person name="Pan H."/>
            <person name="Jian J."/>
            <person name="Tian Y."/>
            <person name="Yue Z."/>
            <person name="Xu Y."/>
        </authorList>
    </citation>
    <scope>NUCLEOTIDE SEQUENCE [LARGE SCALE GENOMIC DNA]</scope>
    <source>
        <strain evidence="3">cv. Dabenzi</strain>
    </source>
</reference>
<feature type="compositionally biased region" description="Polar residues" evidence="1">
    <location>
        <begin position="219"/>
        <end position="232"/>
    </location>
</feature>
<comment type="caution">
    <text evidence="2">The sequence shown here is derived from an EMBL/GenBank/DDBJ whole genome shotgun (WGS) entry which is preliminary data.</text>
</comment>
<protein>
    <recommendedName>
        <fullName evidence="4">Protein BREAKING OF ASYMMETRY IN THE STOMATAL LINEAGE</fullName>
    </recommendedName>
</protein>
<name>A0A218VYV5_PUNGR</name>
<dbReference type="EMBL" id="MTKT01005615">
    <property type="protein sequence ID" value="OWM65201.1"/>
    <property type="molecule type" value="Genomic_DNA"/>
</dbReference>
<dbReference type="AlphaFoldDB" id="A0A218VYV5"/>
<dbReference type="Proteomes" id="UP000197138">
    <property type="component" value="Unassembled WGS sequence"/>
</dbReference>
<proteinExistence type="predicted"/>
<sequence>MGTLTRSVRWHIRDLASCLWASCTLRHGDDAEGCSSTATYRPNIWKRKKWDRRRINRSSKRLCGGSKEKTTRVSDVGQGEYADRNSAAAAEDDSNRSGFLEEDYIVLCFREDGAIDLLNDHTPEASPAREMSSGTEMKIRVNSNKNRTARVHDCCWNKNGQARNNAEHCVQEAEQREEEELDLAPRHNRSKSSSGSFSFPELRWEWTESPARMPKPEETGSSTPRVQSTSVP</sequence>
<evidence type="ECO:0000313" key="2">
    <source>
        <dbReference type="EMBL" id="OWM65201.1"/>
    </source>
</evidence>
<organism evidence="2 3">
    <name type="scientific">Punica granatum</name>
    <name type="common">Pomegranate</name>
    <dbReference type="NCBI Taxonomy" id="22663"/>
    <lineage>
        <taxon>Eukaryota</taxon>
        <taxon>Viridiplantae</taxon>
        <taxon>Streptophyta</taxon>
        <taxon>Embryophyta</taxon>
        <taxon>Tracheophyta</taxon>
        <taxon>Spermatophyta</taxon>
        <taxon>Magnoliopsida</taxon>
        <taxon>eudicotyledons</taxon>
        <taxon>Gunneridae</taxon>
        <taxon>Pentapetalae</taxon>
        <taxon>rosids</taxon>
        <taxon>malvids</taxon>
        <taxon>Myrtales</taxon>
        <taxon>Lythraceae</taxon>
        <taxon>Punica</taxon>
    </lineage>
</organism>